<dbReference type="InterPro" id="IPR013976">
    <property type="entry name" value="HDOD"/>
</dbReference>
<evidence type="ECO:0000313" key="3">
    <source>
        <dbReference type="Proteomes" id="UP000198324"/>
    </source>
</evidence>
<dbReference type="InterPro" id="IPR052340">
    <property type="entry name" value="RNase_Y/CdgJ"/>
</dbReference>
<organism evidence="2 3">
    <name type="scientific">Humidesulfovibrio mexicanus</name>
    <dbReference type="NCBI Taxonomy" id="147047"/>
    <lineage>
        <taxon>Bacteria</taxon>
        <taxon>Pseudomonadati</taxon>
        <taxon>Thermodesulfobacteriota</taxon>
        <taxon>Desulfovibrionia</taxon>
        <taxon>Desulfovibrionales</taxon>
        <taxon>Desulfovibrionaceae</taxon>
        <taxon>Humidesulfovibrio</taxon>
    </lineage>
</organism>
<evidence type="ECO:0000313" key="2">
    <source>
        <dbReference type="EMBL" id="SNR59913.1"/>
    </source>
</evidence>
<dbReference type="Gene3D" id="1.10.3210.10">
    <property type="entry name" value="Hypothetical protein af1432"/>
    <property type="match status" value="1"/>
</dbReference>
<dbReference type="SUPFAM" id="SSF141868">
    <property type="entry name" value="EAL domain-like"/>
    <property type="match status" value="1"/>
</dbReference>
<dbReference type="PANTHER" id="PTHR33525:SF4">
    <property type="entry name" value="CYCLIC DI-GMP PHOSPHODIESTERASE CDGJ"/>
    <property type="match status" value="1"/>
</dbReference>
<dbReference type="Pfam" id="PF08668">
    <property type="entry name" value="HDOD"/>
    <property type="match status" value="1"/>
</dbReference>
<dbReference type="Gene3D" id="3.20.20.450">
    <property type="entry name" value="EAL domain"/>
    <property type="match status" value="1"/>
</dbReference>
<dbReference type="InterPro" id="IPR014408">
    <property type="entry name" value="dGMP_Pdiesterase_EAL/HD-GYP"/>
</dbReference>
<reference evidence="2 3" key="1">
    <citation type="submission" date="2017-06" db="EMBL/GenBank/DDBJ databases">
        <authorList>
            <person name="Kim H.J."/>
            <person name="Triplett B.A."/>
        </authorList>
    </citation>
    <scope>NUCLEOTIDE SEQUENCE [LARGE SCALE GENOMIC DNA]</scope>
    <source>
        <strain evidence="2 3">DSM 13116</strain>
    </source>
</reference>
<evidence type="ECO:0000259" key="1">
    <source>
        <dbReference type="PROSITE" id="PS51833"/>
    </source>
</evidence>
<dbReference type="OrthoDB" id="9804751at2"/>
<dbReference type="InterPro" id="IPR035919">
    <property type="entry name" value="EAL_sf"/>
</dbReference>
<dbReference type="PANTHER" id="PTHR33525">
    <property type="match status" value="1"/>
</dbReference>
<name>A0A238XN74_9BACT</name>
<sequence>MGHNTCSEETGFLLTRQPVFDRSLEPWGSAMRFALPGNEGHLFCDETSANMLLEAYLPQREDSTSRILIGFPEEALLQDIPRLLWPEGVVLEVDESAGFRPGIVQAVAELKKVGFGIAISDFRNRPGCGGLNALAEIMGIDCADGAESDHGNLEERIQAAHGLGAKALVRGLTSWTPMLQARMANADFFQGFFFTSMHLKPSSRLITATQVSRLRLLECLSQPDADFKALARVVEADAALTYRLLLFLNSASFGLARKVTSIEQAIVLAGWRPLKKWLEIALLTDLSPSPRHQELCHYAAQRSIFLRCIAKTAGLEQLAPSLALLGLLSFIEPILEMPPEQALVNIPVSEAIRMALCGQKSPLSPWLGLAYAMENAQWELAARVGASVKLALSDLSKCYLESLTEADALFRLLPAPKTKASNPDA</sequence>
<dbReference type="PIRSF" id="PIRSF003180">
    <property type="entry name" value="DiGMPpdiest_YuxH"/>
    <property type="match status" value="1"/>
</dbReference>
<protein>
    <submittedName>
        <fullName evidence="2">EAL and modified HD-GYP domain-containing signal transduction protein</fullName>
    </submittedName>
</protein>
<dbReference type="Proteomes" id="UP000198324">
    <property type="component" value="Unassembled WGS sequence"/>
</dbReference>
<accession>A0A238XN74</accession>
<keyword evidence="3" id="KW-1185">Reference proteome</keyword>
<dbReference type="EMBL" id="FZOC01000001">
    <property type="protein sequence ID" value="SNR59913.1"/>
    <property type="molecule type" value="Genomic_DNA"/>
</dbReference>
<dbReference type="SUPFAM" id="SSF109604">
    <property type="entry name" value="HD-domain/PDEase-like"/>
    <property type="match status" value="1"/>
</dbReference>
<dbReference type="AlphaFoldDB" id="A0A238XN74"/>
<dbReference type="PROSITE" id="PS51833">
    <property type="entry name" value="HDOD"/>
    <property type="match status" value="1"/>
</dbReference>
<gene>
    <name evidence="2" type="ORF">SAMN04488503_0260</name>
</gene>
<proteinExistence type="predicted"/>
<feature type="domain" description="HDOD" evidence="1">
    <location>
        <begin position="206"/>
        <end position="394"/>
    </location>
</feature>